<keyword evidence="3" id="KW-1185">Reference proteome</keyword>
<dbReference type="Pfam" id="PF04020">
    <property type="entry name" value="Phage_holin_4_2"/>
    <property type="match status" value="1"/>
</dbReference>
<dbReference type="PANTHER" id="PTHR37309">
    <property type="entry name" value="SLR0284 PROTEIN"/>
    <property type="match status" value="1"/>
</dbReference>
<feature type="transmembrane region" description="Helical" evidence="1">
    <location>
        <begin position="37"/>
        <end position="54"/>
    </location>
</feature>
<dbReference type="Proteomes" id="UP001596189">
    <property type="component" value="Unassembled WGS sequence"/>
</dbReference>
<evidence type="ECO:0000313" key="2">
    <source>
        <dbReference type="EMBL" id="MFC6007167.1"/>
    </source>
</evidence>
<dbReference type="InterPro" id="IPR007165">
    <property type="entry name" value="Phage_holin_4_2"/>
</dbReference>
<gene>
    <name evidence="2" type="ORF">ACFQDO_08500</name>
</gene>
<evidence type="ECO:0000313" key="3">
    <source>
        <dbReference type="Proteomes" id="UP001596189"/>
    </source>
</evidence>
<sequence length="129" mass="14210">MRFVINVLVCSVAIWLTDLLFDGIVVTGTKDTTANKLLAYLVIGAIIALVNTFIKPFVKLIALPFVILTLGLLTLIINAALLELVAWLSKATPLELHIDEFWWTAIWAALILTIVQMILNAILPDDVKA</sequence>
<dbReference type="EMBL" id="JBHSRD010000003">
    <property type="protein sequence ID" value="MFC6007167.1"/>
    <property type="molecule type" value="Genomic_DNA"/>
</dbReference>
<keyword evidence="1" id="KW-0472">Membrane</keyword>
<protein>
    <submittedName>
        <fullName evidence="2">Phage holin family protein</fullName>
    </submittedName>
</protein>
<accession>A0ABW1JE13</accession>
<keyword evidence="1" id="KW-0812">Transmembrane</keyword>
<proteinExistence type="predicted"/>
<feature type="transmembrane region" description="Helical" evidence="1">
    <location>
        <begin position="61"/>
        <end position="81"/>
    </location>
</feature>
<comment type="caution">
    <text evidence="2">The sequence shown here is derived from an EMBL/GenBank/DDBJ whole genome shotgun (WGS) entry which is preliminary data.</text>
</comment>
<organism evidence="2 3">
    <name type="scientific">Angustibacter luteus</name>
    <dbReference type="NCBI Taxonomy" id="658456"/>
    <lineage>
        <taxon>Bacteria</taxon>
        <taxon>Bacillati</taxon>
        <taxon>Actinomycetota</taxon>
        <taxon>Actinomycetes</taxon>
        <taxon>Kineosporiales</taxon>
        <taxon>Kineosporiaceae</taxon>
    </lineage>
</organism>
<keyword evidence="1" id="KW-1133">Transmembrane helix</keyword>
<dbReference type="RefSeq" id="WP_345715973.1">
    <property type="nucleotide sequence ID" value="NZ_BAABFP010000004.1"/>
</dbReference>
<reference evidence="3" key="1">
    <citation type="journal article" date="2019" name="Int. J. Syst. Evol. Microbiol.">
        <title>The Global Catalogue of Microorganisms (GCM) 10K type strain sequencing project: providing services to taxonomists for standard genome sequencing and annotation.</title>
        <authorList>
            <consortium name="The Broad Institute Genomics Platform"/>
            <consortium name="The Broad Institute Genome Sequencing Center for Infectious Disease"/>
            <person name="Wu L."/>
            <person name="Ma J."/>
        </authorList>
    </citation>
    <scope>NUCLEOTIDE SEQUENCE [LARGE SCALE GENOMIC DNA]</scope>
    <source>
        <strain evidence="3">KACC 14249</strain>
    </source>
</reference>
<dbReference type="PANTHER" id="PTHR37309:SF1">
    <property type="entry name" value="SLR0284 PROTEIN"/>
    <property type="match status" value="1"/>
</dbReference>
<feature type="transmembrane region" description="Helical" evidence="1">
    <location>
        <begin position="101"/>
        <end position="123"/>
    </location>
</feature>
<name>A0ABW1JE13_9ACTN</name>
<evidence type="ECO:0000256" key="1">
    <source>
        <dbReference type="SAM" id="Phobius"/>
    </source>
</evidence>
<feature type="transmembrane region" description="Helical" evidence="1">
    <location>
        <begin position="7"/>
        <end position="25"/>
    </location>
</feature>